<evidence type="ECO:0000313" key="2">
    <source>
        <dbReference type="EMBL" id="KAL0014079.1"/>
    </source>
</evidence>
<accession>A0AAW2DXB5</accession>
<evidence type="ECO:0000256" key="1">
    <source>
        <dbReference type="SAM" id="MobiDB-lite"/>
    </source>
</evidence>
<keyword evidence="3" id="KW-1185">Reference proteome</keyword>
<dbReference type="Proteomes" id="UP001459277">
    <property type="component" value="Unassembled WGS sequence"/>
</dbReference>
<reference evidence="2 3" key="1">
    <citation type="submission" date="2024-01" db="EMBL/GenBank/DDBJ databases">
        <title>A telomere-to-telomere, gap-free genome of sweet tea (Lithocarpus litseifolius).</title>
        <authorList>
            <person name="Zhou J."/>
        </authorList>
    </citation>
    <scope>NUCLEOTIDE SEQUENCE [LARGE SCALE GENOMIC DNA]</scope>
    <source>
        <strain evidence="2">Zhou-2022a</strain>
        <tissue evidence="2">Leaf</tissue>
    </source>
</reference>
<organism evidence="2 3">
    <name type="scientific">Lithocarpus litseifolius</name>
    <dbReference type="NCBI Taxonomy" id="425828"/>
    <lineage>
        <taxon>Eukaryota</taxon>
        <taxon>Viridiplantae</taxon>
        <taxon>Streptophyta</taxon>
        <taxon>Embryophyta</taxon>
        <taxon>Tracheophyta</taxon>
        <taxon>Spermatophyta</taxon>
        <taxon>Magnoliopsida</taxon>
        <taxon>eudicotyledons</taxon>
        <taxon>Gunneridae</taxon>
        <taxon>Pentapetalae</taxon>
        <taxon>rosids</taxon>
        <taxon>fabids</taxon>
        <taxon>Fagales</taxon>
        <taxon>Fagaceae</taxon>
        <taxon>Lithocarpus</taxon>
    </lineage>
</organism>
<dbReference type="AlphaFoldDB" id="A0AAW2DXB5"/>
<feature type="compositionally biased region" description="Acidic residues" evidence="1">
    <location>
        <begin position="1"/>
        <end position="46"/>
    </location>
</feature>
<comment type="caution">
    <text evidence="2">The sequence shown here is derived from an EMBL/GenBank/DDBJ whole genome shotgun (WGS) entry which is preliminary data.</text>
</comment>
<evidence type="ECO:0000313" key="3">
    <source>
        <dbReference type="Proteomes" id="UP001459277"/>
    </source>
</evidence>
<protein>
    <submittedName>
        <fullName evidence="2">Uncharacterized protein</fullName>
    </submittedName>
</protein>
<name>A0AAW2DXB5_9ROSI</name>
<dbReference type="EMBL" id="JAZDWU010000001">
    <property type="protein sequence ID" value="KAL0014079.1"/>
    <property type="molecule type" value="Genomic_DNA"/>
</dbReference>
<gene>
    <name evidence="2" type="ORF">SO802_001148</name>
</gene>
<feature type="region of interest" description="Disordered" evidence="1">
    <location>
        <begin position="1"/>
        <end position="54"/>
    </location>
</feature>
<proteinExistence type="predicted"/>
<sequence>MEGDNGDNGEQGQDDVVVDSDAEEEEWTIAEEVEERPGDEDGEEDDHGDRVPEEAEIEVRQVRDRHIIEHDVEVPSALGELALHER</sequence>